<accession>A0A840PI34</accession>
<dbReference type="GO" id="GO:0016491">
    <property type="term" value="F:oxidoreductase activity"/>
    <property type="evidence" value="ECO:0007669"/>
    <property type="project" value="UniProtKB-KW"/>
</dbReference>
<organism evidence="3 4">
    <name type="scientific">Thermocatellispora tengchongensis</name>
    <dbReference type="NCBI Taxonomy" id="1073253"/>
    <lineage>
        <taxon>Bacteria</taxon>
        <taxon>Bacillati</taxon>
        <taxon>Actinomycetota</taxon>
        <taxon>Actinomycetes</taxon>
        <taxon>Streptosporangiales</taxon>
        <taxon>Streptosporangiaceae</taxon>
        <taxon>Thermocatellispora</taxon>
    </lineage>
</organism>
<proteinExistence type="predicted"/>
<evidence type="ECO:0000259" key="2">
    <source>
        <dbReference type="Pfam" id="PF01494"/>
    </source>
</evidence>
<dbReference type="SUPFAM" id="SSF51905">
    <property type="entry name" value="FAD/NAD(P)-binding domain"/>
    <property type="match status" value="1"/>
</dbReference>
<dbReference type="AlphaFoldDB" id="A0A840PI34"/>
<comment type="caution">
    <text evidence="3">The sequence shown here is derived from an EMBL/GenBank/DDBJ whole genome shotgun (WGS) entry which is preliminary data.</text>
</comment>
<keyword evidence="1" id="KW-0560">Oxidoreductase</keyword>
<feature type="domain" description="FAD-binding" evidence="2">
    <location>
        <begin position="2"/>
        <end position="321"/>
    </location>
</feature>
<dbReference type="PANTHER" id="PTHR43476:SF5">
    <property type="entry name" value="FAD-DEPENDENT MONOOXYGENASE"/>
    <property type="match status" value="1"/>
</dbReference>
<dbReference type="PANTHER" id="PTHR43476">
    <property type="entry name" value="3-(3-HYDROXY-PHENYL)PROPIONATE/3-HYDROXYCINNAMIC ACID HYDROXYLASE"/>
    <property type="match status" value="1"/>
</dbReference>
<dbReference type="InterPro" id="IPR050631">
    <property type="entry name" value="PheA/TfdB_FAD_monoxygenase"/>
</dbReference>
<protein>
    <submittedName>
        <fullName evidence="3">2-polyprenyl-6-methoxyphenol hydroxylase-like FAD-dependent oxidoreductase</fullName>
    </submittedName>
</protein>
<evidence type="ECO:0000313" key="3">
    <source>
        <dbReference type="EMBL" id="MBB5139208.1"/>
    </source>
</evidence>
<dbReference type="GO" id="GO:0071949">
    <property type="term" value="F:FAD binding"/>
    <property type="evidence" value="ECO:0007669"/>
    <property type="project" value="InterPro"/>
</dbReference>
<dbReference type="Gene3D" id="3.50.50.60">
    <property type="entry name" value="FAD/NAD(P)-binding domain"/>
    <property type="match status" value="1"/>
</dbReference>
<evidence type="ECO:0000313" key="4">
    <source>
        <dbReference type="Proteomes" id="UP000578449"/>
    </source>
</evidence>
<reference evidence="3 4" key="1">
    <citation type="submission" date="2020-08" db="EMBL/GenBank/DDBJ databases">
        <title>Genomic Encyclopedia of Type Strains, Phase IV (KMG-IV): sequencing the most valuable type-strain genomes for metagenomic binning, comparative biology and taxonomic classification.</title>
        <authorList>
            <person name="Goeker M."/>
        </authorList>
    </citation>
    <scope>NUCLEOTIDE SEQUENCE [LARGE SCALE GENOMIC DNA]</scope>
    <source>
        <strain evidence="3 4">DSM 45615</strain>
    </source>
</reference>
<dbReference type="EMBL" id="JACHGN010000028">
    <property type="protein sequence ID" value="MBB5139208.1"/>
    <property type="molecule type" value="Genomic_DNA"/>
</dbReference>
<dbReference type="InterPro" id="IPR002938">
    <property type="entry name" value="FAD-bd"/>
</dbReference>
<evidence type="ECO:0000256" key="1">
    <source>
        <dbReference type="ARBA" id="ARBA00023002"/>
    </source>
</evidence>
<sequence length="378" mass="41558">MLLARRGYRVLLVDKAVQPSDTVSTHYIQQYGLVRMKEWGLLDALTATDTPAIRRMTISYRDNRIDGFADPMDGIDATYAPRRTVLDPILLDGARAAGVEVREGCTVCELIMEDGRVAGVRTADGGEERAKIVIGADGSGSLVAREAGAEIYQSIPAASFVYYSYWTGLDTHFHSRIGVGRQVGVWPTSHGQTLIAIMKPIDRWEEFRGDVEGNFLQVVKDIVPDIAEEVASSGERVERFIGMRYPDNYYRRSYGPGWALVGDAGYHKDPITGQGISDAFVHAEILAERIAEGLSGARPMDEALAAYQAERDERTASAYRFAATIGALVLPPELEKVFTALSRNEEFARDFYNLIAGAITGEQFFAPDNMARMIGSLG</sequence>
<gene>
    <name evidence="3" type="ORF">HNP84_008971</name>
</gene>
<name>A0A840PI34_9ACTN</name>
<dbReference type="InterPro" id="IPR036188">
    <property type="entry name" value="FAD/NAD-bd_sf"/>
</dbReference>
<dbReference type="Pfam" id="PF01494">
    <property type="entry name" value="FAD_binding_3"/>
    <property type="match status" value="1"/>
</dbReference>
<dbReference type="Proteomes" id="UP000578449">
    <property type="component" value="Unassembled WGS sequence"/>
</dbReference>
<keyword evidence="4" id="KW-1185">Reference proteome</keyword>